<feature type="compositionally biased region" description="Basic and acidic residues" evidence="1">
    <location>
        <begin position="110"/>
        <end position="119"/>
    </location>
</feature>
<feature type="region of interest" description="Disordered" evidence="1">
    <location>
        <begin position="414"/>
        <end position="435"/>
    </location>
</feature>
<sequence length="587" mass="65319">MAFRQHHRPQPSRQLSFHQPEQPAEVGPVSSPQRKRALEDSEEWILFSPVAPESTTANTHTTSTERTPRTAGLSRLSDFGSLDTAARSEQGDDDDITCQGTEEELDSLDDGLHAFHEPSEYGASPSRLEESGNSVLPTHDGLGSFQPSATMQEHLWRFERQTTRRPHTRRRSSVQRRLDALEEAEEVTQEQDRRQRIEKWRIEQSRALLEEIERETRRRRRMSVPTISARAPASVSDAQSESSDDSTENLSFWERLTRRVIRDLMGIDEDTLSVIFGESLPEEAMSIPEQAPVSRPPPDLAIGTFDISSFPGEPWEHRLLERVARELGILVHQLSEHPGAFSTYQRAREAPEYAGLSITTSNPTQMTGSSPLASTQSSAPSPTAALLAASLPNQQSANAYSEASLWGIEEESESPALNSFRTQPQAANPNTTEELAQERAYWEQELDVKMVFKFLVKRFSSRRTSVSSQSRRNMNAAPGQPRASTGVADSESVSARRAAIIRQHHPLVSSSSTDRALPSSSNVNSRENRRKELLLRHQTTLRNQILRSSESCASQSTKKSKRSASSGRNYWDLGGSVGSGSVLAGEV</sequence>
<accession>A0A1Y1ZBB8</accession>
<organism evidence="2 3">
    <name type="scientific">Clohesyomyces aquaticus</name>
    <dbReference type="NCBI Taxonomy" id="1231657"/>
    <lineage>
        <taxon>Eukaryota</taxon>
        <taxon>Fungi</taxon>
        <taxon>Dikarya</taxon>
        <taxon>Ascomycota</taxon>
        <taxon>Pezizomycotina</taxon>
        <taxon>Dothideomycetes</taxon>
        <taxon>Pleosporomycetidae</taxon>
        <taxon>Pleosporales</taxon>
        <taxon>Lindgomycetaceae</taxon>
        <taxon>Clohesyomyces</taxon>
    </lineage>
</organism>
<feature type="region of interest" description="Disordered" evidence="1">
    <location>
        <begin position="358"/>
        <end position="381"/>
    </location>
</feature>
<feature type="compositionally biased region" description="Basic residues" evidence="1">
    <location>
        <begin position="1"/>
        <end position="10"/>
    </location>
</feature>
<feature type="compositionally biased region" description="Polar residues" evidence="1">
    <location>
        <begin position="547"/>
        <end position="568"/>
    </location>
</feature>
<dbReference type="EMBL" id="MCFA01000110">
    <property type="protein sequence ID" value="ORY07267.1"/>
    <property type="molecule type" value="Genomic_DNA"/>
</dbReference>
<evidence type="ECO:0000256" key="1">
    <source>
        <dbReference type="SAM" id="MobiDB-lite"/>
    </source>
</evidence>
<reference evidence="2 3" key="1">
    <citation type="submission" date="2016-07" db="EMBL/GenBank/DDBJ databases">
        <title>Pervasive Adenine N6-methylation of Active Genes in Fungi.</title>
        <authorList>
            <consortium name="DOE Joint Genome Institute"/>
            <person name="Mondo S.J."/>
            <person name="Dannebaum R.O."/>
            <person name="Kuo R.C."/>
            <person name="Labutti K."/>
            <person name="Haridas S."/>
            <person name="Kuo A."/>
            <person name="Salamov A."/>
            <person name="Ahrendt S.R."/>
            <person name="Lipzen A."/>
            <person name="Sullivan W."/>
            <person name="Andreopoulos W.B."/>
            <person name="Clum A."/>
            <person name="Lindquist E."/>
            <person name="Daum C."/>
            <person name="Ramamoorthy G.K."/>
            <person name="Gryganskyi A."/>
            <person name="Culley D."/>
            <person name="Magnuson J.K."/>
            <person name="James T.Y."/>
            <person name="O'Malley M.A."/>
            <person name="Stajich J.E."/>
            <person name="Spatafora J.W."/>
            <person name="Visel A."/>
            <person name="Grigoriev I.V."/>
        </authorList>
    </citation>
    <scope>NUCLEOTIDE SEQUENCE [LARGE SCALE GENOMIC DNA]</scope>
    <source>
        <strain evidence="2 3">CBS 115471</strain>
    </source>
</reference>
<gene>
    <name evidence="2" type="ORF">BCR34DRAFT_489540</name>
</gene>
<comment type="caution">
    <text evidence="2">The sequence shown here is derived from an EMBL/GenBank/DDBJ whole genome shotgun (WGS) entry which is preliminary data.</text>
</comment>
<proteinExistence type="predicted"/>
<protein>
    <submittedName>
        <fullName evidence="2">Uncharacterized protein</fullName>
    </submittedName>
</protein>
<name>A0A1Y1ZBB8_9PLEO</name>
<feature type="region of interest" description="Disordered" evidence="1">
    <location>
        <begin position="216"/>
        <end position="246"/>
    </location>
</feature>
<dbReference type="STRING" id="1231657.A0A1Y1ZBB8"/>
<feature type="compositionally biased region" description="Low complexity" evidence="1">
    <location>
        <begin position="463"/>
        <end position="472"/>
    </location>
</feature>
<feature type="region of interest" description="Disordered" evidence="1">
    <location>
        <begin position="463"/>
        <end position="531"/>
    </location>
</feature>
<feature type="compositionally biased region" description="Polar residues" evidence="1">
    <location>
        <begin position="415"/>
        <end position="434"/>
    </location>
</feature>
<evidence type="ECO:0000313" key="3">
    <source>
        <dbReference type="Proteomes" id="UP000193144"/>
    </source>
</evidence>
<feature type="compositionally biased region" description="Polar residues" evidence="1">
    <location>
        <begin position="358"/>
        <end position="368"/>
    </location>
</feature>
<dbReference type="OrthoDB" id="5402147at2759"/>
<dbReference type="AlphaFoldDB" id="A0A1Y1ZBB8"/>
<feature type="compositionally biased region" description="Low complexity" evidence="1">
    <location>
        <begin position="369"/>
        <end position="381"/>
    </location>
</feature>
<feature type="region of interest" description="Disordered" evidence="1">
    <location>
        <begin position="547"/>
        <end position="587"/>
    </location>
</feature>
<keyword evidence="3" id="KW-1185">Reference proteome</keyword>
<evidence type="ECO:0000313" key="2">
    <source>
        <dbReference type="EMBL" id="ORY07267.1"/>
    </source>
</evidence>
<feature type="compositionally biased region" description="Acidic residues" evidence="1">
    <location>
        <begin position="91"/>
        <end position="109"/>
    </location>
</feature>
<feature type="region of interest" description="Disordered" evidence="1">
    <location>
        <begin position="1"/>
        <end position="146"/>
    </location>
</feature>
<feature type="compositionally biased region" description="Low complexity" evidence="1">
    <location>
        <begin position="55"/>
        <end position="65"/>
    </location>
</feature>
<dbReference type="Proteomes" id="UP000193144">
    <property type="component" value="Unassembled WGS sequence"/>
</dbReference>